<evidence type="ECO:0000313" key="2">
    <source>
        <dbReference type="Proteomes" id="UP001280121"/>
    </source>
</evidence>
<proteinExistence type="predicted"/>
<dbReference type="AlphaFoldDB" id="A0AAE0CK28"/>
<dbReference type="PANTHER" id="PTHR31973:SF187">
    <property type="entry name" value="MUTATOR TRANSPOSASE MUDRA PROTEIN"/>
    <property type="match status" value="1"/>
</dbReference>
<evidence type="ECO:0000313" key="1">
    <source>
        <dbReference type="EMBL" id="KAK2654011.1"/>
    </source>
</evidence>
<sequence>MATNRFCVRHIIANLQAKYKRPMNGVYVWDEANKSNKREFLEEIEKLKLVNIDAYNYVMGIPLKSWCIHEFDTHVKVEHTTNNISENFNSWVDELRSLPALQMLESIRHILIKMANKRLKAAKKWDGNVSLAMCKKLAKMQDKGRFVTVLYASEIKCEVNDEIIYYNVDLENYTCDCVFGKWVEFLANMQWL</sequence>
<gene>
    <name evidence="1" type="ORF">Ddye_013867</name>
</gene>
<reference evidence="1" key="1">
    <citation type="journal article" date="2023" name="Plant J.">
        <title>Genome sequences and population genomics provide insights into the demographic history, inbreeding, and mutation load of two 'living fossil' tree species of Dipteronia.</title>
        <authorList>
            <person name="Feng Y."/>
            <person name="Comes H.P."/>
            <person name="Chen J."/>
            <person name="Zhu S."/>
            <person name="Lu R."/>
            <person name="Zhang X."/>
            <person name="Li P."/>
            <person name="Qiu J."/>
            <person name="Olsen K.M."/>
            <person name="Qiu Y."/>
        </authorList>
    </citation>
    <scope>NUCLEOTIDE SEQUENCE</scope>
    <source>
        <strain evidence="1">KIB01</strain>
    </source>
</reference>
<organism evidence="1 2">
    <name type="scientific">Dipteronia dyeriana</name>
    <dbReference type="NCBI Taxonomy" id="168575"/>
    <lineage>
        <taxon>Eukaryota</taxon>
        <taxon>Viridiplantae</taxon>
        <taxon>Streptophyta</taxon>
        <taxon>Embryophyta</taxon>
        <taxon>Tracheophyta</taxon>
        <taxon>Spermatophyta</taxon>
        <taxon>Magnoliopsida</taxon>
        <taxon>eudicotyledons</taxon>
        <taxon>Gunneridae</taxon>
        <taxon>Pentapetalae</taxon>
        <taxon>rosids</taxon>
        <taxon>malvids</taxon>
        <taxon>Sapindales</taxon>
        <taxon>Sapindaceae</taxon>
        <taxon>Hippocastanoideae</taxon>
        <taxon>Acereae</taxon>
        <taxon>Dipteronia</taxon>
    </lineage>
</organism>
<dbReference type="PANTHER" id="PTHR31973">
    <property type="entry name" value="POLYPROTEIN, PUTATIVE-RELATED"/>
    <property type="match status" value="1"/>
</dbReference>
<keyword evidence="2" id="KW-1185">Reference proteome</keyword>
<protein>
    <submittedName>
        <fullName evidence="1">Uncharacterized protein</fullName>
    </submittedName>
</protein>
<dbReference type="EMBL" id="JANJYI010000004">
    <property type="protein sequence ID" value="KAK2654011.1"/>
    <property type="molecule type" value="Genomic_DNA"/>
</dbReference>
<dbReference type="Proteomes" id="UP001280121">
    <property type="component" value="Unassembled WGS sequence"/>
</dbReference>
<comment type="caution">
    <text evidence="1">The sequence shown here is derived from an EMBL/GenBank/DDBJ whole genome shotgun (WGS) entry which is preliminary data.</text>
</comment>
<name>A0AAE0CK28_9ROSI</name>
<accession>A0AAE0CK28</accession>